<proteinExistence type="predicted"/>
<evidence type="ECO:0000256" key="2">
    <source>
        <dbReference type="ARBA" id="ARBA00023163"/>
    </source>
</evidence>
<name>A0ABY2SQN9_9HYPH</name>
<organism evidence="3 4">
    <name type="scientific">Martelella alba</name>
    <dbReference type="NCBI Taxonomy" id="2590451"/>
    <lineage>
        <taxon>Bacteria</taxon>
        <taxon>Pseudomonadati</taxon>
        <taxon>Pseudomonadota</taxon>
        <taxon>Alphaproteobacteria</taxon>
        <taxon>Hyphomicrobiales</taxon>
        <taxon>Aurantimonadaceae</taxon>
        <taxon>Martelella</taxon>
    </lineage>
</organism>
<sequence>MHREDILDCALNLLEQQGFTLVSLDMLADKLAVSVAQLQPFWPTGESLHYDCLHQHAGQIESWRQKVLLDETLDPQQKLLARYRILGEQVRRGRYPGCLFVAACGFYPAIDHPIHQLAERQKQASYDFTFALLTALDADDPAMVAQQMELILEGCLSKLLIKHRLQDVEVARRLAEDVLRLSLCRKNGALT</sequence>
<keyword evidence="4" id="KW-1185">Reference proteome</keyword>
<accession>A0ABY2SQN9</accession>
<protein>
    <submittedName>
        <fullName evidence="3">Transcriptional regulator</fullName>
    </submittedName>
</protein>
<evidence type="ECO:0000256" key="1">
    <source>
        <dbReference type="ARBA" id="ARBA00023015"/>
    </source>
</evidence>
<keyword evidence="1" id="KW-0805">Transcription regulation</keyword>
<dbReference type="InterPro" id="IPR009057">
    <property type="entry name" value="Homeodomain-like_sf"/>
</dbReference>
<dbReference type="Gene3D" id="1.10.357.10">
    <property type="entry name" value="Tetracycline Repressor, domain 2"/>
    <property type="match status" value="1"/>
</dbReference>
<gene>
    <name evidence="3" type="ORF">FCN80_00030</name>
</gene>
<dbReference type="RefSeq" id="WP_136987781.1">
    <property type="nucleotide sequence ID" value="NZ_SZPQ01000001.1"/>
</dbReference>
<dbReference type="SUPFAM" id="SSF46689">
    <property type="entry name" value="Homeodomain-like"/>
    <property type="match status" value="1"/>
</dbReference>
<dbReference type="PANTHER" id="PTHR47506">
    <property type="entry name" value="TRANSCRIPTIONAL REGULATORY PROTEIN"/>
    <property type="match status" value="1"/>
</dbReference>
<keyword evidence="2" id="KW-0804">Transcription</keyword>
<dbReference type="NCBIfam" id="NF047866">
    <property type="entry name" value="TF_DicD_YjdC"/>
    <property type="match status" value="1"/>
</dbReference>
<dbReference type="EMBL" id="SZPQ01000001">
    <property type="protein sequence ID" value="TKI08492.1"/>
    <property type="molecule type" value="Genomic_DNA"/>
</dbReference>
<reference evidence="3 4" key="1">
    <citation type="submission" date="2019-04" db="EMBL/GenBank/DDBJ databases">
        <authorList>
            <person name="Li M."/>
            <person name="Gao C."/>
        </authorList>
    </citation>
    <scope>NUCLEOTIDE SEQUENCE [LARGE SCALE GENOMIC DNA]</scope>
    <source>
        <strain evidence="3 4">BGMRC 2031</strain>
    </source>
</reference>
<dbReference type="NCBIfam" id="NF008647">
    <property type="entry name" value="PRK11640.1"/>
    <property type="match status" value="1"/>
</dbReference>
<evidence type="ECO:0000313" key="4">
    <source>
        <dbReference type="Proteomes" id="UP000305202"/>
    </source>
</evidence>
<evidence type="ECO:0000313" key="3">
    <source>
        <dbReference type="EMBL" id="TKI08492.1"/>
    </source>
</evidence>
<dbReference type="InterPro" id="IPR036271">
    <property type="entry name" value="Tet_transcr_reg_TetR-rel_C_sf"/>
</dbReference>
<dbReference type="SUPFAM" id="SSF48498">
    <property type="entry name" value="Tetracyclin repressor-like, C-terminal domain"/>
    <property type="match status" value="1"/>
</dbReference>
<dbReference type="Proteomes" id="UP000305202">
    <property type="component" value="Unassembled WGS sequence"/>
</dbReference>
<comment type="caution">
    <text evidence="3">The sequence shown here is derived from an EMBL/GenBank/DDBJ whole genome shotgun (WGS) entry which is preliminary data.</text>
</comment>
<dbReference type="PANTHER" id="PTHR47506:SF1">
    <property type="entry name" value="HTH-TYPE TRANSCRIPTIONAL REGULATOR YJDC"/>
    <property type="match status" value="1"/>
</dbReference>